<dbReference type="AlphaFoldDB" id="A0A7Z9A695"/>
<dbReference type="InterPro" id="IPR029035">
    <property type="entry name" value="DHS-like_NAD/FAD-binding_dom"/>
</dbReference>
<evidence type="ECO:0000313" key="1">
    <source>
        <dbReference type="EMBL" id="VEI23676.1"/>
    </source>
</evidence>
<sequence length="521" mass="59728">MSEDSPHRIVKRKLEEILHSQTGAYLFVGAGISRRYAGLPDWSGLLREFAKYTDHSYDYYVARSESDLAVAAGIIADEFFEVWWNDPRFQGSVSCYQGPITNQSIPLKIEIAKYISDKTNNLPNQPELREEFEAFRKVHIDAIITTNYDDLLSQIFPDFRVFIGQDELLFANPQGLAEIYQIHGAVRSPSSLILTDKDYADFNERNSYLAAKLITVFMEHPVIFLGYSLSDPNVTQILESIIHGIRPESVERLRSRLIFVEWKPGEPASIVDTVATFGGVSLPITRVTADSFTWIYEALSNRARALPARTLRLLKEQVFNLIQTNDPQGQLVQVCELDGDTSADELDVVFGVGARIQSKGLVGLNRWDLVDDVLNSPDLGLVSDEVLKRVIPRMSQPTYVPIFKYLHTSGYLEKLQNDEKVSLPGQVLKRYNEYTKRFEEYNIQRNRSKLIRDLIKEKGIEYILDHALELPKFTVDKEGLKDVLLQERERRNQSRWSTSYAKLAVVYDWMHFMNEGINRKS</sequence>
<organism evidence="1 2">
    <name type="scientific">Rothia aeria</name>
    <dbReference type="NCBI Taxonomy" id="172042"/>
    <lineage>
        <taxon>Bacteria</taxon>
        <taxon>Bacillati</taxon>
        <taxon>Actinomycetota</taxon>
        <taxon>Actinomycetes</taxon>
        <taxon>Micrococcales</taxon>
        <taxon>Micrococcaceae</taxon>
        <taxon>Rothia</taxon>
    </lineage>
</organism>
<dbReference type="PIRSF" id="PIRSF014677">
    <property type="entry name" value="UCP014677"/>
    <property type="match status" value="1"/>
</dbReference>
<evidence type="ECO:0008006" key="3">
    <source>
        <dbReference type="Google" id="ProtNLM"/>
    </source>
</evidence>
<dbReference type="Proteomes" id="UP000282386">
    <property type="component" value="Chromosome"/>
</dbReference>
<name>A0A7Z9A695_9MICC</name>
<dbReference type="RefSeq" id="WP_186335865.1">
    <property type="nucleotide sequence ID" value="NZ_LR134479.1"/>
</dbReference>
<reference evidence="1 2" key="1">
    <citation type="submission" date="2018-12" db="EMBL/GenBank/DDBJ databases">
        <authorList>
            <consortium name="Pathogen Informatics"/>
        </authorList>
    </citation>
    <scope>NUCLEOTIDE SEQUENCE [LARGE SCALE GENOMIC DNA]</scope>
    <source>
        <strain evidence="1 2">NCTC10207</strain>
    </source>
</reference>
<proteinExistence type="predicted"/>
<evidence type="ECO:0000313" key="2">
    <source>
        <dbReference type="Proteomes" id="UP000282386"/>
    </source>
</evidence>
<dbReference type="SUPFAM" id="SSF52467">
    <property type="entry name" value="DHS-like NAD/FAD-binding domain"/>
    <property type="match status" value="1"/>
</dbReference>
<dbReference type="Pfam" id="PF13289">
    <property type="entry name" value="SIR2_2"/>
    <property type="match status" value="1"/>
</dbReference>
<protein>
    <recommendedName>
        <fullName evidence="3">SIR2-like domain-containing protein</fullName>
    </recommendedName>
</protein>
<accession>A0A7Z9A695</accession>
<dbReference type="EMBL" id="LR134479">
    <property type="protein sequence ID" value="VEI23676.1"/>
    <property type="molecule type" value="Genomic_DNA"/>
</dbReference>
<dbReference type="InterPro" id="IPR011202">
    <property type="entry name" value="UCP014677"/>
</dbReference>
<gene>
    <name evidence="1" type="ORF">NCTC10207_01671</name>
</gene>